<keyword evidence="3" id="KW-0325">Glycoprotein</keyword>
<evidence type="ECO:0000313" key="4">
    <source>
        <dbReference type="EMBL" id="EKC42001.1"/>
    </source>
</evidence>
<dbReference type="PROSITE" id="PS50292">
    <property type="entry name" value="PEROXIDASE_3"/>
    <property type="match status" value="1"/>
</dbReference>
<dbReference type="AlphaFoldDB" id="K1S3K5"/>
<dbReference type="SMART" id="SM00060">
    <property type="entry name" value="FN3"/>
    <property type="match status" value="1"/>
</dbReference>
<organism evidence="4">
    <name type="scientific">Magallana gigas</name>
    <name type="common">Pacific oyster</name>
    <name type="synonym">Crassostrea gigas</name>
    <dbReference type="NCBI Taxonomy" id="29159"/>
    <lineage>
        <taxon>Eukaryota</taxon>
        <taxon>Metazoa</taxon>
        <taxon>Spiralia</taxon>
        <taxon>Lophotrochozoa</taxon>
        <taxon>Mollusca</taxon>
        <taxon>Bivalvia</taxon>
        <taxon>Autobranchia</taxon>
        <taxon>Pteriomorphia</taxon>
        <taxon>Ostreida</taxon>
        <taxon>Ostreoidea</taxon>
        <taxon>Ostreidae</taxon>
        <taxon>Magallana</taxon>
    </lineage>
</organism>
<dbReference type="Gene3D" id="1.10.640.10">
    <property type="entry name" value="Haem peroxidase domain superfamily, animal type"/>
    <property type="match status" value="2"/>
</dbReference>
<dbReference type="PROSITE" id="PS50853">
    <property type="entry name" value="FN3"/>
    <property type="match status" value="1"/>
</dbReference>
<protein>
    <submittedName>
        <fullName evidence="4">Thyroid peroxidase</fullName>
    </submittedName>
</protein>
<dbReference type="EMBL" id="JH818444">
    <property type="protein sequence ID" value="EKC42001.1"/>
    <property type="molecule type" value="Genomic_DNA"/>
</dbReference>
<comment type="subcellular location">
    <subcellularLocation>
        <location evidence="1">Secreted</location>
    </subcellularLocation>
</comment>
<keyword evidence="2" id="KW-0964">Secreted</keyword>
<keyword evidence="4" id="KW-0575">Peroxidase</keyword>
<evidence type="ECO:0000256" key="2">
    <source>
        <dbReference type="ARBA" id="ARBA00022525"/>
    </source>
</evidence>
<keyword evidence="4" id="KW-0560">Oxidoreductase</keyword>
<dbReference type="SUPFAM" id="SSF48113">
    <property type="entry name" value="Heme-dependent peroxidases"/>
    <property type="match status" value="2"/>
</dbReference>
<dbReference type="InterPro" id="IPR046341">
    <property type="entry name" value="SET_dom_sf"/>
</dbReference>
<dbReference type="InterPro" id="IPR003961">
    <property type="entry name" value="FN3_dom"/>
</dbReference>
<dbReference type="HOGENOM" id="CLU_614306_0_0_1"/>
<dbReference type="PRINTS" id="PR00014">
    <property type="entry name" value="FNTYPEIII"/>
</dbReference>
<dbReference type="PANTHER" id="PTHR11475">
    <property type="entry name" value="OXIDASE/PEROXIDASE"/>
    <property type="match status" value="1"/>
</dbReference>
<dbReference type="InterPro" id="IPR037120">
    <property type="entry name" value="Haem_peroxidase_sf_animal"/>
</dbReference>
<dbReference type="SUPFAM" id="SSF49265">
    <property type="entry name" value="Fibronectin type III"/>
    <property type="match status" value="1"/>
</dbReference>
<accession>K1S3K5</accession>
<evidence type="ECO:0000256" key="3">
    <source>
        <dbReference type="ARBA" id="ARBA00023180"/>
    </source>
</evidence>
<dbReference type="Pfam" id="PF03098">
    <property type="entry name" value="An_peroxidase"/>
    <property type="match status" value="2"/>
</dbReference>
<dbReference type="InterPro" id="IPR010255">
    <property type="entry name" value="Haem_peroxidase_sf"/>
</dbReference>
<dbReference type="GO" id="GO:0004601">
    <property type="term" value="F:peroxidase activity"/>
    <property type="evidence" value="ECO:0007669"/>
    <property type="project" value="UniProtKB-KW"/>
</dbReference>
<dbReference type="PANTHER" id="PTHR11475:SF4">
    <property type="entry name" value="CHORION PEROXIDASE"/>
    <property type="match status" value="1"/>
</dbReference>
<gene>
    <name evidence="4" type="ORF">CGI_10028184</name>
</gene>
<dbReference type="Gene3D" id="2.60.40.10">
    <property type="entry name" value="Immunoglobulins"/>
    <property type="match status" value="1"/>
</dbReference>
<dbReference type="InterPro" id="IPR013783">
    <property type="entry name" value="Ig-like_fold"/>
</dbReference>
<dbReference type="InParanoid" id="K1S3K5"/>
<evidence type="ECO:0000256" key="1">
    <source>
        <dbReference type="ARBA" id="ARBA00004613"/>
    </source>
</evidence>
<dbReference type="InterPro" id="IPR036116">
    <property type="entry name" value="FN3_sf"/>
</dbReference>
<dbReference type="GO" id="GO:0006979">
    <property type="term" value="P:response to oxidative stress"/>
    <property type="evidence" value="ECO:0007669"/>
    <property type="project" value="InterPro"/>
</dbReference>
<name>K1S3K5_MAGGI</name>
<dbReference type="GO" id="GO:0020037">
    <property type="term" value="F:heme binding"/>
    <property type="evidence" value="ECO:0007669"/>
    <property type="project" value="InterPro"/>
</dbReference>
<dbReference type="SUPFAM" id="SSF82199">
    <property type="entry name" value="SET domain"/>
    <property type="match status" value="1"/>
</dbReference>
<sequence length="446" mass="49811">MSRKDRRVNPIEESRKWSEKNIDPPGFNISLFENKGRGVRTNVRRNAGDFLLVYTGKVITKKEGVHSPRTTGKDGSTLPSPRLISNKLFRAPGDCTETDHARTLMVMAWGQFTYHDVSSTLPTLGTREQITDITSLIDGGSVYGNTYEQMEKLWDKNTDHLFENADGGAFDLASLNLQRGRDHGLPPYNSWRQWCGLPVGTSFSDLPDISKEKKRNVDDIDVFAGGVSEIPLDGAAVGPLFSCIIAQLREIRKVRLAKIVCTNLGVDPIQPDVFDVLSPRPSTRARWSKVAKMDDNTTKYSPKDLIDYLFRVSAVNEEGQVSPLETKEPVRLKRKIDVLSSPRQVKVYKLGPDFVTLDWKSLSSDGGSKVTGYVVKQKRGSDGDWKEVATLKAIETSYKVPKLDEDQEYFFSITALNQNGQGETCELDTSVVPKRPPGKLELKLIV</sequence>
<reference evidence="4" key="1">
    <citation type="journal article" date="2012" name="Nature">
        <title>The oyster genome reveals stress adaptation and complexity of shell formation.</title>
        <authorList>
            <person name="Zhang G."/>
            <person name="Fang X."/>
            <person name="Guo X."/>
            <person name="Li L."/>
            <person name="Luo R."/>
            <person name="Xu F."/>
            <person name="Yang P."/>
            <person name="Zhang L."/>
            <person name="Wang X."/>
            <person name="Qi H."/>
            <person name="Xiong Z."/>
            <person name="Que H."/>
            <person name="Xie Y."/>
            <person name="Holland P.W."/>
            <person name="Paps J."/>
            <person name="Zhu Y."/>
            <person name="Wu F."/>
            <person name="Chen Y."/>
            <person name="Wang J."/>
            <person name="Peng C."/>
            <person name="Meng J."/>
            <person name="Yang L."/>
            <person name="Liu J."/>
            <person name="Wen B."/>
            <person name="Zhang N."/>
            <person name="Huang Z."/>
            <person name="Zhu Q."/>
            <person name="Feng Y."/>
            <person name="Mount A."/>
            <person name="Hedgecock D."/>
            <person name="Xu Z."/>
            <person name="Liu Y."/>
            <person name="Domazet-Loso T."/>
            <person name="Du Y."/>
            <person name="Sun X."/>
            <person name="Zhang S."/>
            <person name="Liu B."/>
            <person name="Cheng P."/>
            <person name="Jiang X."/>
            <person name="Li J."/>
            <person name="Fan D."/>
            <person name="Wang W."/>
            <person name="Fu W."/>
            <person name="Wang T."/>
            <person name="Wang B."/>
            <person name="Zhang J."/>
            <person name="Peng Z."/>
            <person name="Li Y."/>
            <person name="Li N."/>
            <person name="Wang J."/>
            <person name="Chen M."/>
            <person name="He Y."/>
            <person name="Tan F."/>
            <person name="Song X."/>
            <person name="Zheng Q."/>
            <person name="Huang R."/>
            <person name="Yang H."/>
            <person name="Du X."/>
            <person name="Chen L."/>
            <person name="Yang M."/>
            <person name="Gaffney P.M."/>
            <person name="Wang S."/>
            <person name="Luo L."/>
            <person name="She Z."/>
            <person name="Ming Y."/>
            <person name="Huang W."/>
            <person name="Zhang S."/>
            <person name="Huang B."/>
            <person name="Zhang Y."/>
            <person name="Qu T."/>
            <person name="Ni P."/>
            <person name="Miao G."/>
            <person name="Wang J."/>
            <person name="Wang Q."/>
            <person name="Steinberg C.E."/>
            <person name="Wang H."/>
            <person name="Li N."/>
            <person name="Qian L."/>
            <person name="Zhang G."/>
            <person name="Li Y."/>
            <person name="Yang H."/>
            <person name="Liu X."/>
            <person name="Wang J."/>
            <person name="Yin Y."/>
            <person name="Wang J."/>
        </authorList>
    </citation>
    <scope>NUCLEOTIDE SEQUENCE [LARGE SCALE GENOMIC DNA]</scope>
    <source>
        <strain evidence="4">05x7-T-G4-1.051#20</strain>
    </source>
</reference>
<dbReference type="GO" id="GO:0005576">
    <property type="term" value="C:extracellular region"/>
    <property type="evidence" value="ECO:0007669"/>
    <property type="project" value="UniProtKB-SubCell"/>
</dbReference>
<dbReference type="CDD" id="cd00063">
    <property type="entry name" value="FN3"/>
    <property type="match status" value="2"/>
</dbReference>
<dbReference type="InterPro" id="IPR019791">
    <property type="entry name" value="Haem_peroxidase_animal"/>
</dbReference>
<dbReference type="Pfam" id="PF00041">
    <property type="entry name" value="fn3"/>
    <property type="match status" value="1"/>
</dbReference>
<proteinExistence type="predicted"/>